<dbReference type="Proteomes" id="UP000054538">
    <property type="component" value="Unassembled WGS sequence"/>
</dbReference>
<evidence type="ECO:0008006" key="4">
    <source>
        <dbReference type="Google" id="ProtNLM"/>
    </source>
</evidence>
<evidence type="ECO:0000256" key="1">
    <source>
        <dbReference type="SAM" id="SignalP"/>
    </source>
</evidence>
<gene>
    <name evidence="2" type="ORF">PAXRUDRAFT_835817</name>
</gene>
<keyword evidence="1" id="KW-0732">Signal</keyword>
<organism evidence="2 3">
    <name type="scientific">Paxillus rubicundulus Ve08.2h10</name>
    <dbReference type="NCBI Taxonomy" id="930991"/>
    <lineage>
        <taxon>Eukaryota</taxon>
        <taxon>Fungi</taxon>
        <taxon>Dikarya</taxon>
        <taxon>Basidiomycota</taxon>
        <taxon>Agaricomycotina</taxon>
        <taxon>Agaricomycetes</taxon>
        <taxon>Agaricomycetidae</taxon>
        <taxon>Boletales</taxon>
        <taxon>Paxilineae</taxon>
        <taxon>Paxillaceae</taxon>
        <taxon>Paxillus</taxon>
    </lineage>
</organism>
<proteinExistence type="predicted"/>
<dbReference type="InParanoid" id="A0A0D0CVD7"/>
<dbReference type="EMBL" id="KN828374">
    <property type="protein sequence ID" value="KIK75061.1"/>
    <property type="molecule type" value="Genomic_DNA"/>
</dbReference>
<accession>A0A0D0CVD7</accession>
<evidence type="ECO:0000313" key="2">
    <source>
        <dbReference type="EMBL" id="KIK75061.1"/>
    </source>
</evidence>
<dbReference type="HOGENOM" id="CLU_1661357_0_0_1"/>
<reference evidence="2 3" key="1">
    <citation type="submission" date="2014-04" db="EMBL/GenBank/DDBJ databases">
        <authorList>
            <consortium name="DOE Joint Genome Institute"/>
            <person name="Kuo A."/>
            <person name="Kohler A."/>
            <person name="Jargeat P."/>
            <person name="Nagy L.G."/>
            <person name="Floudas D."/>
            <person name="Copeland A."/>
            <person name="Barry K.W."/>
            <person name="Cichocki N."/>
            <person name="Veneault-Fourrey C."/>
            <person name="LaButti K."/>
            <person name="Lindquist E.A."/>
            <person name="Lipzen A."/>
            <person name="Lundell T."/>
            <person name="Morin E."/>
            <person name="Murat C."/>
            <person name="Sun H."/>
            <person name="Tunlid A."/>
            <person name="Henrissat B."/>
            <person name="Grigoriev I.V."/>
            <person name="Hibbett D.S."/>
            <person name="Martin F."/>
            <person name="Nordberg H.P."/>
            <person name="Cantor M.N."/>
            <person name="Hua S.X."/>
        </authorList>
    </citation>
    <scope>NUCLEOTIDE SEQUENCE [LARGE SCALE GENOMIC DNA]</scope>
    <source>
        <strain evidence="2 3">Ve08.2h10</strain>
    </source>
</reference>
<dbReference type="AlphaFoldDB" id="A0A0D0CVD7"/>
<evidence type="ECO:0000313" key="3">
    <source>
        <dbReference type="Proteomes" id="UP000054538"/>
    </source>
</evidence>
<feature type="signal peptide" evidence="1">
    <location>
        <begin position="1"/>
        <end position="22"/>
    </location>
</feature>
<sequence length="159" mass="17388">MPSCKQIVYLTLLLSVPLSTRLDTISSGIQPAGQSAFSKVIIKSRPSPTLVLSLVPLPKTTCPVNPCLAHAENRDTAWCSATAMYVRNRTQTKQENTYRHTCTITTAVNRLCVYWELHKERAEGAEVGTGQLPCDHGATTCTSTTESRHSTPPTPFSQL</sequence>
<name>A0A0D0CVD7_9AGAM</name>
<protein>
    <recommendedName>
        <fullName evidence="4">Extracellular metalloproteinase</fullName>
    </recommendedName>
</protein>
<feature type="chain" id="PRO_5002220548" description="Extracellular metalloproteinase" evidence="1">
    <location>
        <begin position="23"/>
        <end position="159"/>
    </location>
</feature>
<keyword evidence="3" id="KW-1185">Reference proteome</keyword>
<reference evidence="3" key="2">
    <citation type="submission" date="2015-01" db="EMBL/GenBank/DDBJ databases">
        <title>Evolutionary Origins and Diversification of the Mycorrhizal Mutualists.</title>
        <authorList>
            <consortium name="DOE Joint Genome Institute"/>
            <consortium name="Mycorrhizal Genomics Consortium"/>
            <person name="Kohler A."/>
            <person name="Kuo A."/>
            <person name="Nagy L.G."/>
            <person name="Floudas D."/>
            <person name="Copeland A."/>
            <person name="Barry K.W."/>
            <person name="Cichocki N."/>
            <person name="Veneault-Fourrey C."/>
            <person name="LaButti K."/>
            <person name="Lindquist E.A."/>
            <person name="Lipzen A."/>
            <person name="Lundell T."/>
            <person name="Morin E."/>
            <person name="Murat C."/>
            <person name="Riley R."/>
            <person name="Ohm R."/>
            <person name="Sun H."/>
            <person name="Tunlid A."/>
            <person name="Henrissat B."/>
            <person name="Grigoriev I.V."/>
            <person name="Hibbett D.S."/>
            <person name="Martin F."/>
        </authorList>
    </citation>
    <scope>NUCLEOTIDE SEQUENCE [LARGE SCALE GENOMIC DNA]</scope>
    <source>
        <strain evidence="3">Ve08.2h10</strain>
    </source>
</reference>